<dbReference type="GO" id="GO:0032259">
    <property type="term" value="P:methylation"/>
    <property type="evidence" value="ECO:0007669"/>
    <property type="project" value="UniProtKB-KW"/>
</dbReference>
<organism evidence="6 7">
    <name type="scientific">Mycobacterium hippophais</name>
    <dbReference type="NCBI Taxonomy" id="3016340"/>
    <lineage>
        <taxon>Bacteria</taxon>
        <taxon>Bacillati</taxon>
        <taxon>Actinomycetota</taxon>
        <taxon>Actinomycetes</taxon>
        <taxon>Mycobacteriales</taxon>
        <taxon>Mycobacteriaceae</taxon>
        <taxon>Mycobacterium</taxon>
    </lineage>
</organism>
<keyword evidence="3" id="KW-0949">S-adenosyl-L-methionine</keyword>
<proteinExistence type="predicted"/>
<comment type="caution">
    <text evidence="6">The sequence shown here is derived from an EMBL/GenBank/DDBJ whole genome shotgun (WGS) entry which is preliminary data.</text>
</comment>
<dbReference type="PROSITE" id="PS51683">
    <property type="entry name" value="SAM_OMT_II"/>
    <property type="match status" value="1"/>
</dbReference>
<dbReference type="InterPro" id="IPR036390">
    <property type="entry name" value="WH_DNA-bd_sf"/>
</dbReference>
<sequence length="342" mass="37325">MAEAQLNSSRILEVSMGFFTAKTLLSAVELGLFTELAHDALTGREIGTRLDLHERAIYDFLDGLVAMGFLERDGEGPSARYRNGDEAAAFLDRNQPTYVGGLLEMFNSRLYGFWGDLTTALRTGKPQNELKHTGSSMFAEVYSDEARLEQFLYAMAGISLDSANALADRFDFAKYTSVCDVGGATGQVSMTLAERHPHLRCTSFDLPVVAPIAEKALAAAGLTDRVTIASGDFFTDQLPRADVVVMGRILHDWNLEQKMHLIRAAYDALPAGGALVVIESLIDDARRTNTVGLMMSLNMLIEFGDAFDYTGADFTGWCRDVGFDSVEILPLTPAMSAAIAYK</sequence>
<dbReference type="EMBL" id="JAPZPY010000004">
    <property type="protein sequence ID" value="MCZ8379772.1"/>
    <property type="molecule type" value="Genomic_DNA"/>
</dbReference>
<dbReference type="Gene3D" id="1.10.10.10">
    <property type="entry name" value="Winged helix-like DNA-binding domain superfamily/Winged helix DNA-binding domain"/>
    <property type="match status" value="1"/>
</dbReference>
<evidence type="ECO:0000259" key="5">
    <source>
        <dbReference type="Pfam" id="PF08100"/>
    </source>
</evidence>
<keyword evidence="1 6" id="KW-0489">Methyltransferase</keyword>
<dbReference type="InterPro" id="IPR016461">
    <property type="entry name" value="COMT-like"/>
</dbReference>
<feature type="domain" description="O-methyltransferase C-terminal" evidence="4">
    <location>
        <begin position="114"/>
        <end position="304"/>
    </location>
</feature>
<evidence type="ECO:0000256" key="1">
    <source>
        <dbReference type="ARBA" id="ARBA00022603"/>
    </source>
</evidence>
<dbReference type="Pfam" id="PF08100">
    <property type="entry name" value="Dimerisation"/>
    <property type="match status" value="1"/>
</dbReference>
<dbReference type="PIRSF" id="PIRSF005739">
    <property type="entry name" value="O-mtase"/>
    <property type="match status" value="1"/>
</dbReference>
<dbReference type="SUPFAM" id="SSF46785">
    <property type="entry name" value="Winged helix' DNA-binding domain"/>
    <property type="match status" value="1"/>
</dbReference>
<dbReference type="RefSeq" id="WP_269894498.1">
    <property type="nucleotide sequence ID" value="NZ_JAPZPY010000004.1"/>
</dbReference>
<dbReference type="InterPro" id="IPR001077">
    <property type="entry name" value="COMT_C"/>
</dbReference>
<accession>A0ABT4PT53</accession>
<dbReference type="CDD" id="cd02440">
    <property type="entry name" value="AdoMet_MTases"/>
    <property type="match status" value="1"/>
</dbReference>
<feature type="domain" description="O-methyltransferase dimerisation" evidence="5">
    <location>
        <begin position="13"/>
        <end position="91"/>
    </location>
</feature>
<evidence type="ECO:0000313" key="7">
    <source>
        <dbReference type="Proteomes" id="UP001142153"/>
    </source>
</evidence>
<dbReference type="SUPFAM" id="SSF53335">
    <property type="entry name" value="S-adenosyl-L-methionine-dependent methyltransferases"/>
    <property type="match status" value="1"/>
</dbReference>
<evidence type="ECO:0000313" key="6">
    <source>
        <dbReference type="EMBL" id="MCZ8379772.1"/>
    </source>
</evidence>
<dbReference type="PANTHER" id="PTHR43712:SF2">
    <property type="entry name" value="O-METHYLTRANSFERASE CICE"/>
    <property type="match status" value="1"/>
</dbReference>
<dbReference type="InterPro" id="IPR029063">
    <property type="entry name" value="SAM-dependent_MTases_sf"/>
</dbReference>
<protein>
    <submittedName>
        <fullName evidence="6">Methyltransferase</fullName>
    </submittedName>
</protein>
<evidence type="ECO:0000256" key="2">
    <source>
        <dbReference type="ARBA" id="ARBA00022679"/>
    </source>
</evidence>
<dbReference type="InterPro" id="IPR012967">
    <property type="entry name" value="COMT_dimerisation"/>
</dbReference>
<dbReference type="Proteomes" id="UP001142153">
    <property type="component" value="Unassembled WGS sequence"/>
</dbReference>
<dbReference type="GO" id="GO:0008168">
    <property type="term" value="F:methyltransferase activity"/>
    <property type="evidence" value="ECO:0007669"/>
    <property type="project" value="UniProtKB-KW"/>
</dbReference>
<name>A0ABT4PT53_9MYCO</name>
<dbReference type="InterPro" id="IPR036388">
    <property type="entry name" value="WH-like_DNA-bd_sf"/>
</dbReference>
<dbReference type="Pfam" id="PF00891">
    <property type="entry name" value="Methyltransf_2"/>
    <property type="match status" value="1"/>
</dbReference>
<gene>
    <name evidence="6" type="ORF">O6P37_12935</name>
</gene>
<keyword evidence="7" id="KW-1185">Reference proteome</keyword>
<reference evidence="6" key="1">
    <citation type="submission" date="2022-12" db="EMBL/GenBank/DDBJ databases">
        <authorList>
            <person name="Deng Y."/>
            <person name="Zhang Y.-Q."/>
        </authorList>
    </citation>
    <scope>NUCLEOTIDE SEQUENCE</scope>
    <source>
        <strain evidence="6">CPCC 205372</strain>
    </source>
</reference>
<dbReference type="PANTHER" id="PTHR43712">
    <property type="entry name" value="PUTATIVE (AFU_ORTHOLOGUE AFUA_4G14580)-RELATED"/>
    <property type="match status" value="1"/>
</dbReference>
<dbReference type="Gene3D" id="3.40.50.150">
    <property type="entry name" value="Vaccinia Virus protein VP39"/>
    <property type="match status" value="1"/>
</dbReference>
<keyword evidence="2" id="KW-0808">Transferase</keyword>
<evidence type="ECO:0000256" key="3">
    <source>
        <dbReference type="ARBA" id="ARBA00022691"/>
    </source>
</evidence>
<evidence type="ECO:0000259" key="4">
    <source>
        <dbReference type="Pfam" id="PF00891"/>
    </source>
</evidence>